<dbReference type="PANTHER" id="PTHR43800">
    <property type="entry name" value="PEPTIDYL-LYSINE N-ACETYLTRANSFERASE YJAB"/>
    <property type="match status" value="1"/>
</dbReference>
<name>A0A9P6XA45_RHIOR</name>
<keyword evidence="2" id="KW-0012">Acyltransferase</keyword>
<protein>
    <recommendedName>
        <fullName evidence="3">N-acetyltransferase domain-containing protein</fullName>
    </recommendedName>
</protein>
<proteinExistence type="predicted"/>
<dbReference type="SUPFAM" id="SSF55729">
    <property type="entry name" value="Acyl-CoA N-acyltransferases (Nat)"/>
    <property type="match status" value="1"/>
</dbReference>
<reference evidence="4" key="1">
    <citation type="journal article" date="2020" name="Microb. Genom.">
        <title>Genetic diversity of clinical and environmental Mucorales isolates obtained from an investigation of mucormycosis cases among solid organ transplant recipients.</title>
        <authorList>
            <person name="Nguyen M.H."/>
            <person name="Kaul D."/>
            <person name="Muto C."/>
            <person name="Cheng S.J."/>
            <person name="Richter R.A."/>
            <person name="Bruno V.M."/>
            <person name="Liu G."/>
            <person name="Beyhan S."/>
            <person name="Sundermann A.J."/>
            <person name="Mounaud S."/>
            <person name="Pasculle A.W."/>
            <person name="Nierman W.C."/>
            <person name="Driscoll E."/>
            <person name="Cumbie R."/>
            <person name="Clancy C.J."/>
            <person name="Dupont C.L."/>
        </authorList>
    </citation>
    <scope>NUCLEOTIDE SEQUENCE</scope>
    <source>
        <strain evidence="4">GL11</strain>
    </source>
</reference>
<evidence type="ECO:0000256" key="1">
    <source>
        <dbReference type="ARBA" id="ARBA00022679"/>
    </source>
</evidence>
<dbReference type="PANTHER" id="PTHR43800:SF1">
    <property type="entry name" value="PEPTIDYL-LYSINE N-ACETYLTRANSFERASE YJAB"/>
    <property type="match status" value="1"/>
</dbReference>
<keyword evidence="5" id="KW-1185">Reference proteome</keyword>
<dbReference type="GO" id="GO:0016747">
    <property type="term" value="F:acyltransferase activity, transferring groups other than amino-acyl groups"/>
    <property type="evidence" value="ECO:0007669"/>
    <property type="project" value="InterPro"/>
</dbReference>
<evidence type="ECO:0000256" key="2">
    <source>
        <dbReference type="ARBA" id="ARBA00023315"/>
    </source>
</evidence>
<dbReference type="CDD" id="cd04301">
    <property type="entry name" value="NAT_SF"/>
    <property type="match status" value="1"/>
</dbReference>
<keyword evidence="1" id="KW-0808">Transferase</keyword>
<dbReference type="AlphaFoldDB" id="A0A9P6XA45"/>
<dbReference type="Proteomes" id="UP000716291">
    <property type="component" value="Unassembled WGS sequence"/>
</dbReference>
<dbReference type="PROSITE" id="PS51186">
    <property type="entry name" value="GNAT"/>
    <property type="match status" value="1"/>
</dbReference>
<feature type="domain" description="N-acetyltransferase" evidence="3">
    <location>
        <begin position="67"/>
        <end position="212"/>
    </location>
</feature>
<comment type="caution">
    <text evidence="4">The sequence shown here is derived from an EMBL/GenBank/DDBJ whole genome shotgun (WGS) entry which is preliminary data.</text>
</comment>
<evidence type="ECO:0000259" key="3">
    <source>
        <dbReference type="PROSITE" id="PS51186"/>
    </source>
</evidence>
<accession>A0A9P6XA45</accession>
<dbReference type="InterPro" id="IPR016181">
    <property type="entry name" value="Acyl_CoA_acyltransferase"/>
</dbReference>
<sequence>MSNKTVKKYVVSDKQFIEWNQFISENAWLNNQDSITPIFKNIVAEYYTVNTADKSILSKAYIVSWSPEHKQVFKELNAAWIQTFFEKLEPEDIRQLDAAEENIIKPGGEILFALNDEGTVVGTTAMVLHDGQCELAKMSVKEGHKGKGYSNFLMREALAWAKDHGHSTVEIFGNTKLESAVNLYKKYGFKIISLGKHPSYERVNVHMRWTCE</sequence>
<dbReference type="OrthoDB" id="41532at2759"/>
<dbReference type="InterPro" id="IPR000182">
    <property type="entry name" value="GNAT_dom"/>
</dbReference>
<evidence type="ECO:0000313" key="5">
    <source>
        <dbReference type="Proteomes" id="UP000716291"/>
    </source>
</evidence>
<dbReference type="EMBL" id="JAANQT010000773">
    <property type="protein sequence ID" value="KAG1308481.1"/>
    <property type="molecule type" value="Genomic_DNA"/>
</dbReference>
<organism evidence="4 5">
    <name type="scientific">Rhizopus oryzae</name>
    <name type="common">Mucormycosis agent</name>
    <name type="synonym">Rhizopus arrhizus var. delemar</name>
    <dbReference type="NCBI Taxonomy" id="64495"/>
    <lineage>
        <taxon>Eukaryota</taxon>
        <taxon>Fungi</taxon>
        <taxon>Fungi incertae sedis</taxon>
        <taxon>Mucoromycota</taxon>
        <taxon>Mucoromycotina</taxon>
        <taxon>Mucoromycetes</taxon>
        <taxon>Mucorales</taxon>
        <taxon>Mucorineae</taxon>
        <taxon>Rhizopodaceae</taxon>
        <taxon>Rhizopus</taxon>
    </lineage>
</organism>
<dbReference type="Pfam" id="PF00583">
    <property type="entry name" value="Acetyltransf_1"/>
    <property type="match status" value="1"/>
</dbReference>
<dbReference type="Gene3D" id="3.40.630.30">
    <property type="match status" value="1"/>
</dbReference>
<evidence type="ECO:0000313" key="4">
    <source>
        <dbReference type="EMBL" id="KAG1308481.1"/>
    </source>
</evidence>
<gene>
    <name evidence="4" type="ORF">G6F64_006008</name>
</gene>